<dbReference type="OrthoDB" id="10250354at2759"/>
<dbReference type="CDD" id="cd06257">
    <property type="entry name" value="DnaJ"/>
    <property type="match status" value="1"/>
</dbReference>
<dbReference type="Pfam" id="PF00226">
    <property type="entry name" value="DnaJ"/>
    <property type="match status" value="1"/>
</dbReference>
<proteinExistence type="predicted"/>
<dbReference type="AlphaFoldDB" id="A0A803Q589"/>
<dbReference type="PANTHER" id="PTHR45089">
    <property type="entry name" value="DNAJ HEAT SHOCK AMINO-TERMINAL DOMAIN PROTEIN-RELATED"/>
    <property type="match status" value="1"/>
</dbReference>
<dbReference type="Gene3D" id="1.10.287.110">
    <property type="entry name" value="DnaJ domain"/>
    <property type="match status" value="1"/>
</dbReference>
<evidence type="ECO:0000313" key="3">
    <source>
        <dbReference type="EnsemblPlants" id="cds.evm.model.07.493"/>
    </source>
</evidence>
<feature type="compositionally biased region" description="Basic and acidic residues" evidence="1">
    <location>
        <begin position="279"/>
        <end position="289"/>
    </location>
</feature>
<dbReference type="InterPro" id="IPR024593">
    <property type="entry name" value="DUF3444"/>
</dbReference>
<organism evidence="3 4">
    <name type="scientific">Cannabis sativa</name>
    <name type="common">Hemp</name>
    <name type="synonym">Marijuana</name>
    <dbReference type="NCBI Taxonomy" id="3483"/>
    <lineage>
        <taxon>Eukaryota</taxon>
        <taxon>Viridiplantae</taxon>
        <taxon>Streptophyta</taxon>
        <taxon>Embryophyta</taxon>
        <taxon>Tracheophyta</taxon>
        <taxon>Spermatophyta</taxon>
        <taxon>Magnoliopsida</taxon>
        <taxon>eudicotyledons</taxon>
        <taxon>Gunneridae</taxon>
        <taxon>Pentapetalae</taxon>
        <taxon>rosids</taxon>
        <taxon>fabids</taxon>
        <taxon>Rosales</taxon>
        <taxon>Cannabaceae</taxon>
        <taxon>Cannabis</taxon>
    </lineage>
</organism>
<evidence type="ECO:0000259" key="2">
    <source>
        <dbReference type="PROSITE" id="PS50076"/>
    </source>
</evidence>
<dbReference type="SUPFAM" id="SSF46565">
    <property type="entry name" value="Chaperone J-domain"/>
    <property type="match status" value="1"/>
</dbReference>
<dbReference type="EnsemblPlants" id="evm.model.07.493">
    <property type="protein sequence ID" value="cds.evm.model.07.493"/>
    <property type="gene ID" value="evm.TU.07.493"/>
</dbReference>
<evidence type="ECO:0000313" key="4">
    <source>
        <dbReference type="Proteomes" id="UP000596661"/>
    </source>
</evidence>
<feature type="compositionally biased region" description="Polar residues" evidence="1">
    <location>
        <begin position="381"/>
        <end position="393"/>
    </location>
</feature>
<keyword evidence="4" id="KW-1185">Reference proteome</keyword>
<reference evidence="3" key="2">
    <citation type="submission" date="2021-03" db="UniProtKB">
        <authorList>
            <consortium name="EnsemblPlants"/>
        </authorList>
    </citation>
    <scope>IDENTIFICATION</scope>
</reference>
<dbReference type="InterPro" id="IPR036869">
    <property type="entry name" value="J_dom_sf"/>
</dbReference>
<accession>A0A803Q589</accession>
<feature type="domain" description="J" evidence="2">
    <location>
        <begin position="67"/>
        <end position="131"/>
    </location>
</feature>
<dbReference type="Proteomes" id="UP000596661">
    <property type="component" value="Chromosome 7"/>
</dbReference>
<feature type="compositionally biased region" description="Basic and acidic residues" evidence="1">
    <location>
        <begin position="394"/>
        <end position="404"/>
    </location>
</feature>
<dbReference type="PRINTS" id="PR00625">
    <property type="entry name" value="JDOMAIN"/>
</dbReference>
<dbReference type="PROSITE" id="PS50076">
    <property type="entry name" value="DNAJ_2"/>
    <property type="match status" value="1"/>
</dbReference>
<feature type="region of interest" description="Disordered" evidence="1">
    <location>
        <begin position="233"/>
        <end position="424"/>
    </location>
</feature>
<name>A0A803Q589_CANSA</name>
<dbReference type="Pfam" id="PF11926">
    <property type="entry name" value="DUF3444"/>
    <property type="match status" value="2"/>
</dbReference>
<reference evidence="3" key="1">
    <citation type="submission" date="2018-11" db="EMBL/GenBank/DDBJ databases">
        <authorList>
            <person name="Grassa J C."/>
        </authorList>
    </citation>
    <scope>NUCLEOTIDE SEQUENCE [LARGE SCALE GENOMIC DNA]</scope>
</reference>
<dbReference type="SMART" id="SM00271">
    <property type="entry name" value="DnaJ"/>
    <property type="match status" value="1"/>
</dbReference>
<dbReference type="InterPro" id="IPR001623">
    <property type="entry name" value="DnaJ_domain"/>
</dbReference>
<sequence length="912" mass="104042">MECNKEEALRAREIAEKKMESKEFAVARKIALKAQQLYPDVENISQLLMVCDVHCSAEHKITGDEMDWYGILQVEENADESTIKKQYRKFALQLHPDKNKFAGAEAAFKLIGEAQRILLDKDKRLMHNMRRKCSMSRRAATYFPARQVNRTSNVVVVPHSSRGNFSGVNAHNQQQQQPVNLGNLDPRTTFWTECTFCFVRYQYYKDVLNKSLRCNNCQRSFVACDLNTPAAANFSKPVFPQRKDSTQKGESHVRRNFGTGSLNPESVRKAGKKASPTSRVDRRKMNDKRERKRTRDKSELSESDVSVSESSSDSEEDMSIDENMSGFSGEQNRRRSSRHKQHVSYKENLSDDEGGYVSPKRAKGKKSEGEDGDQSKEKSAKVTSLSDDTTSNGKVDEKGVKQEEGVPNGDKAGKSEEPIESSENCVDIDSSLEETSDQEFHKYLDPDFNDFEKDRKAGCFAVGQIWAAYDVFNAMPRFYAQIKRIYSPGFNVLLNWLEPEPANESELKWQSADMPFSCGKFKSGATEKTDNRLMFSHLVSWEKGSRKNSFLIYPRKGEIWALFKDWDFNWSSDRDAHRQCEYEYVEILFDYDADVGIHVALLSKVNGFVSIFSRVEMMGKKTFLVPPAELLRFSHMIPSYKMKGTERGVPIGSFELDPAALPPIKDSDTQMNHSVPQHDMPAPSPQKVEIPDPEFYNFDVDKSKDKFQLGQIWALYSDEDGLPKYYGQIKKIDFHPSLKLHISWLSSIPFSSITRWSDEDMPVSCGRFKVSKEGQAYDDVTSFSHLVKAEPTGRRNEYDILPGKGEIWALYRNWNPNLNSSDLENCEYDIVEVLSATVLLINVLVLERVDGFSSVFKTHKEGGSAITWSVPQVDFFKFSHQVPAFRLTEERGGKYRGFLELDTAALPVHFFC</sequence>
<feature type="compositionally biased region" description="Basic residues" evidence="1">
    <location>
        <begin position="334"/>
        <end position="343"/>
    </location>
</feature>
<dbReference type="PANTHER" id="PTHR45089:SF24">
    <property type="entry name" value="DNAJ HEAT SHOCK N-TERMINAL DOMAIN-CONTAINING PROTEIN"/>
    <property type="match status" value="1"/>
</dbReference>
<dbReference type="Gramene" id="evm.model.07.493">
    <property type="protein sequence ID" value="cds.evm.model.07.493"/>
    <property type="gene ID" value="evm.TU.07.493"/>
</dbReference>
<dbReference type="OMA" id="CFEERQV"/>
<feature type="compositionally biased region" description="Basic and acidic residues" evidence="1">
    <location>
        <begin position="365"/>
        <end position="380"/>
    </location>
</feature>
<feature type="compositionally biased region" description="Basic and acidic residues" evidence="1">
    <location>
        <begin position="241"/>
        <end position="253"/>
    </location>
</feature>
<evidence type="ECO:0000256" key="1">
    <source>
        <dbReference type="SAM" id="MobiDB-lite"/>
    </source>
</evidence>
<dbReference type="EMBL" id="UZAU01000635">
    <property type="status" value="NOT_ANNOTATED_CDS"/>
    <property type="molecule type" value="Genomic_DNA"/>
</dbReference>
<protein>
    <recommendedName>
        <fullName evidence="2">J domain-containing protein</fullName>
    </recommendedName>
</protein>